<accession>A0A2T0AUQ8</accession>
<dbReference type="CDD" id="cd02803">
    <property type="entry name" value="OYE_like_FMN_family"/>
    <property type="match status" value="1"/>
</dbReference>
<dbReference type="PANTHER" id="PTHR43303:SF4">
    <property type="entry name" value="NADPH DEHYDROGENASE C23G7.10C-RELATED"/>
    <property type="match status" value="1"/>
</dbReference>
<dbReference type="RefSeq" id="WP_146127128.1">
    <property type="nucleotide sequence ID" value="NZ_CP136419.1"/>
</dbReference>
<evidence type="ECO:0000256" key="1">
    <source>
        <dbReference type="ARBA" id="ARBA00001917"/>
    </source>
</evidence>
<evidence type="ECO:0000256" key="2">
    <source>
        <dbReference type="ARBA" id="ARBA00022630"/>
    </source>
</evidence>
<dbReference type="Pfam" id="PF00724">
    <property type="entry name" value="Oxidored_FMN"/>
    <property type="match status" value="1"/>
</dbReference>
<organism evidence="7 8">
    <name type="scientific">Neomoorella humiferrea</name>
    <dbReference type="NCBI Taxonomy" id="676965"/>
    <lineage>
        <taxon>Bacteria</taxon>
        <taxon>Bacillati</taxon>
        <taxon>Bacillota</taxon>
        <taxon>Clostridia</taxon>
        <taxon>Neomoorellales</taxon>
        <taxon>Neomoorellaceae</taxon>
        <taxon>Neomoorella</taxon>
    </lineage>
</organism>
<dbReference type="GO" id="GO:0050661">
    <property type="term" value="F:NADP binding"/>
    <property type="evidence" value="ECO:0007669"/>
    <property type="project" value="InterPro"/>
</dbReference>
<comment type="cofactor">
    <cofactor evidence="1">
        <name>FMN</name>
        <dbReference type="ChEBI" id="CHEBI:58210"/>
    </cofactor>
</comment>
<dbReference type="InterPro" id="IPR013785">
    <property type="entry name" value="Aldolase_TIM"/>
</dbReference>
<feature type="domain" description="NADH:flavin oxidoreductase/NADH oxidase N-terminal" evidence="6">
    <location>
        <begin position="6"/>
        <end position="364"/>
    </location>
</feature>
<evidence type="ECO:0000313" key="8">
    <source>
        <dbReference type="Proteomes" id="UP000238415"/>
    </source>
</evidence>
<dbReference type="InterPro" id="IPR044152">
    <property type="entry name" value="YqjM-like"/>
</dbReference>
<dbReference type="InterPro" id="IPR001155">
    <property type="entry name" value="OxRdtase_FMN_N"/>
</dbReference>
<dbReference type="EMBL" id="PVXM01000012">
    <property type="protein sequence ID" value="PRR74230.1"/>
    <property type="molecule type" value="Genomic_DNA"/>
</dbReference>
<keyword evidence="5 7" id="KW-0560">Oxidoreductase</keyword>
<sequence length="373" mass="40570">MTNIHLFSPVKVKDLILPNRIVMPPMALGIAASEGEITPEMLEHYTLRARAYHGGSTYDAGQKFAGANTRAGVGLIIVEHAYISEEGQAHPKQLGIYHDRLLPGLTKLAAKIRSEGAIAGIQINHAGARVLENAVAPSGIPLPFLPRRSRQLSQNQEDGPGKAEELYIPFEERPHELTVKEIKELTEKFALAAARAKKAGFDLVEIHGAHGYLLNQFLSPLTNRRRDAYGGSLENRLRFPLEVVHAVREAVGPAYPVFYRLGADDRMEGGLNLEESCRIIPLLEDAGVDVIDLSGGLGGYMKQGPEGFFLYMAAAIKPVARVPVIVTGGIKTPQFADMVIRQGRADLVGIGRALLANPAWAQKAWLALNGLQF</sequence>
<evidence type="ECO:0000256" key="4">
    <source>
        <dbReference type="ARBA" id="ARBA00022857"/>
    </source>
</evidence>
<reference evidence="7 8" key="1">
    <citation type="submission" date="2018-03" db="EMBL/GenBank/DDBJ databases">
        <title>Genome sequence of Moorella humiferrea DSM 23265.</title>
        <authorList>
            <person name="Poehlein A."/>
            <person name="Daniel R."/>
        </authorList>
    </citation>
    <scope>NUCLEOTIDE SEQUENCE [LARGE SCALE GENOMIC DNA]</scope>
    <source>
        <strain evidence="7 8">DSM 23265</strain>
    </source>
</reference>
<proteinExistence type="predicted"/>
<protein>
    <submittedName>
        <fullName evidence="7">NADH oxidase</fullName>
        <ecNumber evidence="7">1.-.-.-</ecNumber>
    </submittedName>
</protein>
<dbReference type="Gene3D" id="3.20.20.70">
    <property type="entry name" value="Aldolase class I"/>
    <property type="match status" value="1"/>
</dbReference>
<gene>
    <name evidence="7" type="ORF">MOHU_09290</name>
</gene>
<dbReference type="AlphaFoldDB" id="A0A2T0AUQ8"/>
<dbReference type="GO" id="GO:0010181">
    <property type="term" value="F:FMN binding"/>
    <property type="evidence" value="ECO:0007669"/>
    <property type="project" value="InterPro"/>
</dbReference>
<dbReference type="SUPFAM" id="SSF51395">
    <property type="entry name" value="FMN-linked oxidoreductases"/>
    <property type="match status" value="1"/>
</dbReference>
<evidence type="ECO:0000256" key="3">
    <source>
        <dbReference type="ARBA" id="ARBA00022643"/>
    </source>
</evidence>
<evidence type="ECO:0000256" key="5">
    <source>
        <dbReference type="ARBA" id="ARBA00023002"/>
    </source>
</evidence>
<dbReference type="Proteomes" id="UP000238415">
    <property type="component" value="Unassembled WGS sequence"/>
</dbReference>
<evidence type="ECO:0000313" key="7">
    <source>
        <dbReference type="EMBL" id="PRR74230.1"/>
    </source>
</evidence>
<dbReference type="OrthoDB" id="9772736at2"/>
<dbReference type="EC" id="1.-.-.-" evidence="7"/>
<keyword evidence="2" id="KW-0285">Flavoprotein</keyword>
<comment type="caution">
    <text evidence="7">The sequence shown here is derived from an EMBL/GenBank/DDBJ whole genome shotgun (WGS) entry which is preliminary data.</text>
</comment>
<dbReference type="PANTHER" id="PTHR43303">
    <property type="entry name" value="NADPH DEHYDROGENASE C23G7.10C-RELATED"/>
    <property type="match status" value="1"/>
</dbReference>
<keyword evidence="4" id="KW-0521">NADP</keyword>
<name>A0A2T0AUQ8_9FIRM</name>
<dbReference type="GO" id="GO:0003959">
    <property type="term" value="F:NADPH dehydrogenase activity"/>
    <property type="evidence" value="ECO:0007669"/>
    <property type="project" value="InterPro"/>
</dbReference>
<evidence type="ECO:0000259" key="6">
    <source>
        <dbReference type="Pfam" id="PF00724"/>
    </source>
</evidence>
<keyword evidence="8" id="KW-1185">Reference proteome</keyword>
<keyword evidence="3" id="KW-0288">FMN</keyword>